<proteinExistence type="predicted"/>
<comment type="caution">
    <text evidence="1">The sequence shown here is derived from an EMBL/GenBank/DDBJ whole genome shotgun (WGS) entry which is preliminary data.</text>
</comment>
<protein>
    <submittedName>
        <fullName evidence="1">Uncharacterized protein</fullName>
    </submittedName>
</protein>
<keyword evidence="2" id="KW-1185">Reference proteome</keyword>
<organism evidence="1 2">
    <name type="scientific">Castilleja foliolosa</name>
    <dbReference type="NCBI Taxonomy" id="1961234"/>
    <lineage>
        <taxon>Eukaryota</taxon>
        <taxon>Viridiplantae</taxon>
        <taxon>Streptophyta</taxon>
        <taxon>Embryophyta</taxon>
        <taxon>Tracheophyta</taxon>
        <taxon>Spermatophyta</taxon>
        <taxon>Magnoliopsida</taxon>
        <taxon>eudicotyledons</taxon>
        <taxon>Gunneridae</taxon>
        <taxon>Pentapetalae</taxon>
        <taxon>asterids</taxon>
        <taxon>lamiids</taxon>
        <taxon>Lamiales</taxon>
        <taxon>Orobanchaceae</taxon>
        <taxon>Pedicularideae</taxon>
        <taxon>Castillejinae</taxon>
        <taxon>Castilleja</taxon>
    </lineage>
</organism>
<dbReference type="Proteomes" id="UP001632038">
    <property type="component" value="Unassembled WGS sequence"/>
</dbReference>
<gene>
    <name evidence="1" type="ORF">CASFOL_039485</name>
</gene>
<evidence type="ECO:0000313" key="1">
    <source>
        <dbReference type="EMBL" id="KAL3617091.1"/>
    </source>
</evidence>
<dbReference type="AlphaFoldDB" id="A0ABD3BI29"/>
<sequence length="88" mass="9703">MTTLSELSKNLEDAEIFESSDDDVNGAVNCAILLDDCIIVGVDSRGTKYEKDEVFHRWVKDSEVKVKTVAPGIVLMCAGNGKRKKELN</sequence>
<evidence type="ECO:0000313" key="2">
    <source>
        <dbReference type="Proteomes" id="UP001632038"/>
    </source>
</evidence>
<dbReference type="EMBL" id="JAVIJP010000087">
    <property type="protein sequence ID" value="KAL3617091.1"/>
    <property type="molecule type" value="Genomic_DNA"/>
</dbReference>
<reference evidence="2" key="1">
    <citation type="journal article" date="2024" name="IScience">
        <title>Strigolactones Initiate the Formation of Haustorium-like Structures in Castilleja.</title>
        <authorList>
            <person name="Buerger M."/>
            <person name="Peterson D."/>
            <person name="Chory J."/>
        </authorList>
    </citation>
    <scope>NUCLEOTIDE SEQUENCE [LARGE SCALE GENOMIC DNA]</scope>
</reference>
<accession>A0ABD3BI29</accession>
<name>A0ABD3BI29_9LAMI</name>